<keyword evidence="11" id="KW-0456">Lyase</keyword>
<dbReference type="GO" id="GO:0005525">
    <property type="term" value="F:GTP binding"/>
    <property type="evidence" value="ECO:0007669"/>
    <property type="project" value="UniProtKB-KW"/>
</dbReference>
<dbReference type="Pfam" id="PF04055">
    <property type="entry name" value="Radical_SAM"/>
    <property type="match status" value="1"/>
</dbReference>
<keyword evidence="8" id="KW-0411">Iron-sulfur</keyword>
<dbReference type="SMART" id="SM00729">
    <property type="entry name" value="Elp3"/>
    <property type="match status" value="1"/>
</dbReference>
<dbReference type="SFLD" id="SFLDG01383">
    <property type="entry name" value="cyclic_pyranopterin_phosphate"/>
    <property type="match status" value="1"/>
</dbReference>
<feature type="domain" description="Radical SAM core" evidence="13">
    <location>
        <begin position="24"/>
        <end position="247"/>
    </location>
</feature>
<evidence type="ECO:0000256" key="2">
    <source>
        <dbReference type="ARBA" id="ARBA00012167"/>
    </source>
</evidence>
<dbReference type="PROSITE" id="PS01305">
    <property type="entry name" value="MOAA_NIFB_PQQE"/>
    <property type="match status" value="1"/>
</dbReference>
<evidence type="ECO:0000256" key="9">
    <source>
        <dbReference type="ARBA" id="ARBA00023134"/>
    </source>
</evidence>
<comment type="cofactor">
    <cofactor evidence="1">
        <name>[4Fe-4S] cluster</name>
        <dbReference type="ChEBI" id="CHEBI:49883"/>
    </cofactor>
</comment>
<dbReference type="PANTHER" id="PTHR22960:SF0">
    <property type="entry name" value="MOLYBDENUM COFACTOR BIOSYNTHESIS PROTEIN 1"/>
    <property type="match status" value="1"/>
</dbReference>
<dbReference type="SFLD" id="SFLDS00029">
    <property type="entry name" value="Radical_SAM"/>
    <property type="match status" value="1"/>
</dbReference>
<keyword evidence="7" id="KW-0408">Iron</keyword>
<keyword evidence="5" id="KW-0479">Metal-binding</keyword>
<dbReference type="InterPro" id="IPR013483">
    <property type="entry name" value="MoaA"/>
</dbReference>
<reference evidence="14 15" key="1">
    <citation type="journal article" date="2011" name="ISME J.">
        <title>Community ecology of hot spring cyanobacterial mats: predominant populations and their functional potential.</title>
        <authorList>
            <person name="Klatt C.G."/>
            <person name="Wood J.M."/>
            <person name="Rusch D.B."/>
            <person name="Bateson M.M."/>
            <person name="Hamamura N."/>
            <person name="Heidelberg J.F."/>
            <person name="Grossman A.R."/>
            <person name="Bhaya D."/>
            <person name="Cohan F.M."/>
            <person name="Kuhl M."/>
            <person name="Bryant D.A."/>
            <person name="Ward D.M."/>
        </authorList>
    </citation>
    <scope>NUCLEOTIDE SEQUENCE [LARGE SCALE GENOMIC DNA]</scope>
    <source>
        <strain evidence="14">OS</strain>
    </source>
</reference>
<dbReference type="PROSITE" id="PS51918">
    <property type="entry name" value="RADICAL_SAM"/>
    <property type="match status" value="1"/>
</dbReference>
<evidence type="ECO:0000256" key="11">
    <source>
        <dbReference type="ARBA" id="ARBA00023239"/>
    </source>
</evidence>
<dbReference type="InterPro" id="IPR013785">
    <property type="entry name" value="Aldolase_TIM"/>
</dbReference>
<comment type="catalytic activity">
    <reaction evidence="12">
        <text>GTP + AH2 + S-adenosyl-L-methionine = (8S)-3',8-cyclo-7,8-dihydroguanosine 5'-triphosphate + 5'-deoxyadenosine + L-methionine + A + H(+)</text>
        <dbReference type="Rhea" id="RHEA:49576"/>
        <dbReference type="ChEBI" id="CHEBI:13193"/>
        <dbReference type="ChEBI" id="CHEBI:15378"/>
        <dbReference type="ChEBI" id="CHEBI:17319"/>
        <dbReference type="ChEBI" id="CHEBI:17499"/>
        <dbReference type="ChEBI" id="CHEBI:37565"/>
        <dbReference type="ChEBI" id="CHEBI:57844"/>
        <dbReference type="ChEBI" id="CHEBI:59789"/>
        <dbReference type="ChEBI" id="CHEBI:131766"/>
        <dbReference type="EC" id="4.1.99.22"/>
    </reaction>
</comment>
<evidence type="ECO:0000256" key="1">
    <source>
        <dbReference type="ARBA" id="ARBA00001966"/>
    </source>
</evidence>
<evidence type="ECO:0000313" key="15">
    <source>
        <dbReference type="Proteomes" id="UP000266389"/>
    </source>
</evidence>
<dbReference type="Gene3D" id="3.20.20.70">
    <property type="entry name" value="Aldolase class I"/>
    <property type="match status" value="1"/>
</dbReference>
<evidence type="ECO:0000256" key="5">
    <source>
        <dbReference type="ARBA" id="ARBA00022723"/>
    </source>
</evidence>
<dbReference type="SFLD" id="SFLDG01067">
    <property type="entry name" value="SPASM/twitch_domain_containing"/>
    <property type="match status" value="1"/>
</dbReference>
<dbReference type="Proteomes" id="UP000266389">
    <property type="component" value="Unassembled WGS sequence"/>
</dbReference>
<dbReference type="GO" id="GO:0061798">
    <property type="term" value="F:GTP 3',8'-cyclase activity"/>
    <property type="evidence" value="ECO:0007669"/>
    <property type="project" value="UniProtKB-EC"/>
</dbReference>
<dbReference type="EMBL" id="PHFL01000039">
    <property type="protein sequence ID" value="RFM24511.1"/>
    <property type="molecule type" value="Genomic_DNA"/>
</dbReference>
<organism evidence="14 15">
    <name type="scientific">Candidatus Thermochlorobacter aerophilus</name>
    <dbReference type="NCBI Taxonomy" id="1868324"/>
    <lineage>
        <taxon>Bacteria</taxon>
        <taxon>Pseudomonadati</taxon>
        <taxon>Chlorobiota</taxon>
        <taxon>Chlorobiia</taxon>
        <taxon>Chlorobiales</taxon>
        <taxon>Candidatus Thermochlorobacteriaceae</taxon>
        <taxon>Candidatus Thermochlorobacter</taxon>
    </lineage>
</organism>
<dbReference type="InterPro" id="IPR007197">
    <property type="entry name" value="rSAM"/>
</dbReference>
<evidence type="ECO:0000259" key="13">
    <source>
        <dbReference type="PROSITE" id="PS51918"/>
    </source>
</evidence>
<dbReference type="InterPro" id="IPR010505">
    <property type="entry name" value="MoaA_twitch"/>
</dbReference>
<evidence type="ECO:0000256" key="10">
    <source>
        <dbReference type="ARBA" id="ARBA00023150"/>
    </source>
</evidence>
<accession>A0A395M1H3</accession>
<dbReference type="PANTHER" id="PTHR22960">
    <property type="entry name" value="MOLYBDOPTERIN COFACTOR SYNTHESIS PROTEIN A"/>
    <property type="match status" value="1"/>
</dbReference>
<dbReference type="InterPro" id="IPR058240">
    <property type="entry name" value="rSAM_sf"/>
</dbReference>
<dbReference type="UniPathway" id="UPA00344"/>
<dbReference type="GO" id="GO:0046872">
    <property type="term" value="F:metal ion binding"/>
    <property type="evidence" value="ECO:0007669"/>
    <property type="project" value="UniProtKB-KW"/>
</dbReference>
<dbReference type="SFLD" id="SFLDG01386">
    <property type="entry name" value="main_SPASM_domain-containing"/>
    <property type="match status" value="1"/>
</dbReference>
<keyword evidence="6" id="KW-0547">Nucleotide-binding</keyword>
<comment type="caution">
    <text evidence="14">The sequence shown here is derived from an EMBL/GenBank/DDBJ whole genome shotgun (WGS) entry which is preliminary data.</text>
</comment>
<sequence length="348" mass="39031">MDENAALPLERSTLSKASSKLIDNHGRPITYVRLSVTDRCNLRCLYCMPAEGIDFLPRHDILSFEELLRLAKLFASLGITKLRITGGEPFMRNDLIYFLERLCTIEGIEEISITTNGVLTAPFVKDLKRIGITSVNLSLDTLDRTRFQQMTRRDAFPAVMKTFHALIEHEIPTKINAVVTEGVNTDDIVPLALLSRDYPVSVRFIEEMPFNGSGQSKPVLKWNYAQILAVLKAAFPTMTKLDDAPFSTSMNYKIEGHLGTVGVIAAYSRTFCGTCNRIRLTPKGEIHTCLYDNRGYDIKTPLRSGASDRELEALIRRCVSERYRDGFEAEANRIGRVPVTESMSQIGG</sequence>
<keyword evidence="10" id="KW-0501">Molybdenum cofactor biosynthesis</keyword>
<dbReference type="AlphaFoldDB" id="A0A395M1H3"/>
<evidence type="ECO:0000256" key="12">
    <source>
        <dbReference type="ARBA" id="ARBA00048697"/>
    </source>
</evidence>
<dbReference type="InterPro" id="IPR006638">
    <property type="entry name" value="Elp3/MiaA/NifB-like_rSAM"/>
</dbReference>
<dbReference type="GO" id="GO:0051539">
    <property type="term" value="F:4 iron, 4 sulfur cluster binding"/>
    <property type="evidence" value="ECO:0007669"/>
    <property type="project" value="UniProtKB-KW"/>
</dbReference>
<gene>
    <name evidence="14" type="primary">moaA</name>
    <name evidence="14" type="ORF">D0433_05880</name>
</gene>
<protein>
    <recommendedName>
        <fullName evidence="2">GTP 3',8-cyclase</fullName>
        <ecNumber evidence="2">4.1.99.22</ecNumber>
    </recommendedName>
</protein>
<dbReference type="EC" id="4.1.99.22" evidence="2"/>
<dbReference type="InterPro" id="IPR040064">
    <property type="entry name" value="MoaA-like"/>
</dbReference>
<proteinExistence type="predicted"/>
<dbReference type="InterPro" id="IPR000385">
    <property type="entry name" value="MoaA_NifB_PqqE_Fe-S-bd_CS"/>
</dbReference>
<evidence type="ECO:0000256" key="6">
    <source>
        <dbReference type="ARBA" id="ARBA00022741"/>
    </source>
</evidence>
<keyword evidence="4" id="KW-0949">S-adenosyl-L-methionine</keyword>
<dbReference type="CDD" id="cd01335">
    <property type="entry name" value="Radical_SAM"/>
    <property type="match status" value="1"/>
</dbReference>
<keyword evidence="9" id="KW-0342">GTP-binding</keyword>
<name>A0A395M1H3_9BACT</name>
<evidence type="ECO:0000313" key="14">
    <source>
        <dbReference type="EMBL" id="RFM24511.1"/>
    </source>
</evidence>
<dbReference type="GO" id="GO:0061799">
    <property type="term" value="F:cyclic pyranopterin monophosphate synthase activity"/>
    <property type="evidence" value="ECO:0007669"/>
    <property type="project" value="TreeGrafter"/>
</dbReference>
<dbReference type="GO" id="GO:0006777">
    <property type="term" value="P:Mo-molybdopterin cofactor biosynthetic process"/>
    <property type="evidence" value="ECO:0007669"/>
    <property type="project" value="UniProtKB-KW"/>
</dbReference>
<dbReference type="InterPro" id="IPR050105">
    <property type="entry name" value="MoCo_biosynth_MoaA/MoaC"/>
</dbReference>
<dbReference type="SUPFAM" id="SSF102114">
    <property type="entry name" value="Radical SAM enzymes"/>
    <property type="match status" value="1"/>
</dbReference>
<evidence type="ECO:0000256" key="3">
    <source>
        <dbReference type="ARBA" id="ARBA00022485"/>
    </source>
</evidence>
<keyword evidence="3" id="KW-0004">4Fe-4S</keyword>
<dbReference type="NCBIfam" id="TIGR02666">
    <property type="entry name" value="moaA"/>
    <property type="match status" value="1"/>
</dbReference>
<evidence type="ECO:0000256" key="4">
    <source>
        <dbReference type="ARBA" id="ARBA00022691"/>
    </source>
</evidence>
<dbReference type="Pfam" id="PF06463">
    <property type="entry name" value="Mob_synth_C"/>
    <property type="match status" value="1"/>
</dbReference>
<evidence type="ECO:0000256" key="8">
    <source>
        <dbReference type="ARBA" id="ARBA00023014"/>
    </source>
</evidence>
<dbReference type="CDD" id="cd21117">
    <property type="entry name" value="Twitch_MoaA"/>
    <property type="match status" value="1"/>
</dbReference>
<evidence type="ECO:0000256" key="7">
    <source>
        <dbReference type="ARBA" id="ARBA00023004"/>
    </source>
</evidence>